<dbReference type="SUPFAM" id="SSF56601">
    <property type="entry name" value="beta-lactamase/transpeptidase-like"/>
    <property type="match status" value="1"/>
</dbReference>
<dbReference type="PANTHER" id="PTHR43283">
    <property type="entry name" value="BETA-LACTAMASE-RELATED"/>
    <property type="match status" value="1"/>
</dbReference>
<dbReference type="EMBL" id="WTYU01000001">
    <property type="protein sequence ID" value="MXP14289.1"/>
    <property type="molecule type" value="Genomic_DNA"/>
</dbReference>
<dbReference type="Pfam" id="PF00144">
    <property type="entry name" value="Beta-lactamase"/>
    <property type="match status" value="1"/>
</dbReference>
<name>A0A6L7GEA6_9SPHN</name>
<evidence type="ECO:0000313" key="2">
    <source>
        <dbReference type="EMBL" id="MXP14289.1"/>
    </source>
</evidence>
<keyword evidence="3" id="KW-1185">Reference proteome</keyword>
<dbReference type="InterPro" id="IPR012338">
    <property type="entry name" value="Beta-lactam/transpept-like"/>
</dbReference>
<dbReference type="Gene3D" id="3.40.710.10">
    <property type="entry name" value="DD-peptidase/beta-lactamase superfamily"/>
    <property type="match status" value="1"/>
</dbReference>
<proteinExistence type="predicted"/>
<comment type="caution">
    <text evidence="2">The sequence shown here is derived from an EMBL/GenBank/DDBJ whole genome shotgun (WGS) entry which is preliminary data.</text>
</comment>
<protein>
    <submittedName>
        <fullName evidence="2">Serine hydrolase</fullName>
    </submittedName>
</protein>
<feature type="domain" description="Beta-lactamase-related" evidence="1">
    <location>
        <begin position="79"/>
        <end position="367"/>
    </location>
</feature>
<dbReference type="OrthoDB" id="9814204at2"/>
<dbReference type="InterPro" id="IPR001466">
    <property type="entry name" value="Beta-lactam-related"/>
</dbReference>
<dbReference type="Proteomes" id="UP000473531">
    <property type="component" value="Unassembled WGS sequence"/>
</dbReference>
<evidence type="ECO:0000313" key="3">
    <source>
        <dbReference type="Proteomes" id="UP000473531"/>
    </source>
</evidence>
<keyword evidence="2" id="KW-0378">Hydrolase</keyword>
<reference evidence="2 3" key="1">
    <citation type="submission" date="2019-12" db="EMBL/GenBank/DDBJ databases">
        <title>Genomic-based taxomic classification of the family Erythrobacteraceae.</title>
        <authorList>
            <person name="Xu L."/>
        </authorList>
    </citation>
    <scope>NUCLEOTIDE SEQUENCE [LARGE SCALE GENOMIC DNA]</scope>
    <source>
        <strain evidence="2 3">KCTC 52259</strain>
    </source>
</reference>
<dbReference type="AlphaFoldDB" id="A0A6L7GEA6"/>
<dbReference type="PANTHER" id="PTHR43283:SF14">
    <property type="entry name" value="BLL8153 PROTEIN"/>
    <property type="match status" value="1"/>
</dbReference>
<dbReference type="InterPro" id="IPR050789">
    <property type="entry name" value="Diverse_Enzym_Activities"/>
</dbReference>
<accession>A0A6L7GEA6</accession>
<evidence type="ECO:0000259" key="1">
    <source>
        <dbReference type="Pfam" id="PF00144"/>
    </source>
</evidence>
<gene>
    <name evidence="2" type="ORF">GRI44_05935</name>
</gene>
<organism evidence="2 3">
    <name type="scientific">Allopontixanthobacter confluentis</name>
    <dbReference type="NCBI Taxonomy" id="1849021"/>
    <lineage>
        <taxon>Bacteria</taxon>
        <taxon>Pseudomonadati</taxon>
        <taxon>Pseudomonadota</taxon>
        <taxon>Alphaproteobacteria</taxon>
        <taxon>Sphingomonadales</taxon>
        <taxon>Erythrobacteraceae</taxon>
        <taxon>Allopontixanthobacter</taxon>
    </lineage>
</organism>
<dbReference type="GO" id="GO:0016787">
    <property type="term" value="F:hydrolase activity"/>
    <property type="evidence" value="ECO:0007669"/>
    <property type="project" value="UniProtKB-KW"/>
</dbReference>
<sequence length="380" mass="40852">MASSVNSGPTAAAAAAPVVSMRMPTTQRAPEDLNVLFWNDAQRSDRFREMEGWFPGYEVPAAANVRKFAEGAPFDRPLRARIADFIANTNSAGVIVIEDGKLRNQTFGLGFDASQRWTSFSVAKSFTSTLLGAAIKDGYITSLQDSVARYIPEMKGTAYENVTVEQLATMTSGIAWNEDYTDPGSDVAQMGAIMASPGEDAIVNQLKTLPREAPAGQKFVYKTGETNLLGVLVERASGKSLAEYAKSRIVDPAGFEAPMFWMVEPSGRNIGGCCLSLRLADYARMGQFVLDGGNGVVPEGWFAAASAPQVKFGNTGFGYGYQWWTYPGGNFGAQGIFGQAITIVPERKLVVAAVGNWSTATSKENRAKWQELVEAIAAAD</sequence>